<organism evidence="1 2">
    <name type="scientific">Streblomastix strix</name>
    <dbReference type="NCBI Taxonomy" id="222440"/>
    <lineage>
        <taxon>Eukaryota</taxon>
        <taxon>Metamonada</taxon>
        <taxon>Preaxostyla</taxon>
        <taxon>Oxymonadida</taxon>
        <taxon>Streblomastigidae</taxon>
        <taxon>Streblomastix</taxon>
    </lineage>
</organism>
<gene>
    <name evidence="1" type="ORF">EZS28_043673</name>
</gene>
<comment type="caution">
    <text evidence="1">The sequence shown here is derived from an EMBL/GenBank/DDBJ whole genome shotgun (WGS) entry which is preliminary data.</text>
</comment>
<protein>
    <submittedName>
        <fullName evidence="1">Uncharacterized protein</fullName>
    </submittedName>
</protein>
<dbReference type="AlphaFoldDB" id="A0A5J4TS51"/>
<evidence type="ECO:0000313" key="1">
    <source>
        <dbReference type="EMBL" id="KAA6360800.1"/>
    </source>
</evidence>
<dbReference type="EMBL" id="SNRW01026427">
    <property type="protein sequence ID" value="KAA6360800.1"/>
    <property type="molecule type" value="Genomic_DNA"/>
</dbReference>
<proteinExistence type="predicted"/>
<name>A0A5J4TS51_9EUKA</name>
<accession>A0A5J4TS51</accession>
<sequence>MANIILCPTRYIQLSTDRYAIIEAACKIQKIMPHIKNRASYQTFYYTKTKSALTFRLCYPNHQQNCNVSTVFLCLF</sequence>
<evidence type="ECO:0000313" key="2">
    <source>
        <dbReference type="Proteomes" id="UP000324800"/>
    </source>
</evidence>
<dbReference type="Proteomes" id="UP000324800">
    <property type="component" value="Unassembled WGS sequence"/>
</dbReference>
<reference evidence="1 2" key="1">
    <citation type="submission" date="2019-03" db="EMBL/GenBank/DDBJ databases">
        <title>Single cell metagenomics reveals metabolic interactions within the superorganism composed of flagellate Streblomastix strix and complex community of Bacteroidetes bacteria on its surface.</title>
        <authorList>
            <person name="Treitli S.C."/>
            <person name="Kolisko M."/>
            <person name="Husnik F."/>
            <person name="Keeling P."/>
            <person name="Hampl V."/>
        </authorList>
    </citation>
    <scope>NUCLEOTIDE SEQUENCE [LARGE SCALE GENOMIC DNA]</scope>
    <source>
        <strain evidence="1">ST1C</strain>
    </source>
</reference>